<evidence type="ECO:0000313" key="3">
    <source>
        <dbReference type="Proteomes" id="UP000661649"/>
    </source>
</evidence>
<name>A0ABR7PAN0_9FIRM</name>
<proteinExistence type="predicted"/>
<evidence type="ECO:0000259" key="1">
    <source>
        <dbReference type="Pfam" id="PF18980"/>
    </source>
</evidence>
<keyword evidence="3" id="KW-1185">Reference proteome</keyword>
<dbReference type="InterPro" id="IPR043770">
    <property type="entry name" value="DUF5716_C"/>
</dbReference>
<dbReference type="EMBL" id="JACRTP010000001">
    <property type="protein sequence ID" value="MBC8627870.1"/>
    <property type="molecule type" value="Genomic_DNA"/>
</dbReference>
<comment type="caution">
    <text evidence="2">The sequence shown here is derived from an EMBL/GenBank/DDBJ whole genome shotgun (WGS) entry which is preliminary data.</text>
</comment>
<gene>
    <name evidence="2" type="ORF">H8712_04425</name>
</gene>
<dbReference type="Pfam" id="PF18980">
    <property type="entry name" value="DUF5716_C"/>
    <property type="match status" value="1"/>
</dbReference>
<dbReference type="RefSeq" id="WP_187558291.1">
    <property type="nucleotide sequence ID" value="NZ_JACRTP010000001.1"/>
</dbReference>
<feature type="domain" description="DUF5716" evidence="1">
    <location>
        <begin position="124"/>
        <end position="415"/>
    </location>
</feature>
<sequence>MNETRNIIASLEFGEKESQICYYDRKEKNPVSLAVKTGTTEYTFPTRLSKRPKTNIWHFGAESEYFSKYEGEILVEDVLNLCMKGEPVEIDGEVHEVEELLEVFLKGCLSMLGVGEPQRQIKILMITTPNLNRVFIRKLQKVCRHLNFANGQVLIQDYNESFYYYAMRTRHDNANRSTGLFCFDKNRVHFRKLWIDTTTKPMIARVEVGKSELLSENPKKRDKRFAEMIEKCCGEESYSNLYLIGEGFDKEWAVDSLTALCKNQRRVYYGNNLYVRGACFAALEKSEDKTLGNYLYVGEALVKNHITMNMNIQGKDQIYTVTEGGKNWYETEHTFELILDEKEDLEFTLQPMDGEKPFVHTMKLKGLPKRPKKATRLRIQAVYESADCCVIFVEDLGFGELFPSSGLKWTEKIRWQEAEHE</sequence>
<organism evidence="2 3">
    <name type="scientific">Blautia stercoris</name>
    <dbReference type="NCBI Taxonomy" id="871664"/>
    <lineage>
        <taxon>Bacteria</taxon>
        <taxon>Bacillati</taxon>
        <taxon>Bacillota</taxon>
        <taxon>Clostridia</taxon>
        <taxon>Lachnospirales</taxon>
        <taxon>Lachnospiraceae</taxon>
        <taxon>Blautia</taxon>
    </lineage>
</organism>
<protein>
    <recommendedName>
        <fullName evidence="1">DUF5716 domain-containing protein</fullName>
    </recommendedName>
</protein>
<evidence type="ECO:0000313" key="2">
    <source>
        <dbReference type="EMBL" id="MBC8627870.1"/>
    </source>
</evidence>
<accession>A0ABR7PAN0</accession>
<dbReference type="Proteomes" id="UP000661649">
    <property type="component" value="Unassembled WGS sequence"/>
</dbReference>
<reference evidence="2 3" key="1">
    <citation type="submission" date="2020-08" db="EMBL/GenBank/DDBJ databases">
        <title>Genome public.</title>
        <authorList>
            <person name="Liu C."/>
            <person name="Sun Q."/>
        </authorList>
    </citation>
    <scope>NUCLEOTIDE SEQUENCE [LARGE SCALE GENOMIC DNA]</scope>
    <source>
        <strain evidence="2 3">3_YM_SP_D4_24.mj</strain>
    </source>
</reference>